<keyword evidence="2" id="KW-1185">Reference proteome</keyword>
<evidence type="ECO:0000313" key="1">
    <source>
        <dbReference type="EMBL" id="SHK02832.1"/>
    </source>
</evidence>
<gene>
    <name evidence="1" type="ORF">SAMN05444142_1036</name>
</gene>
<dbReference type="AlphaFoldDB" id="A0A1H0LVE5"/>
<accession>A0A1H0LVE5</accession>
<evidence type="ECO:0000313" key="2">
    <source>
        <dbReference type="Proteomes" id="UP000324252"/>
    </source>
</evidence>
<dbReference type="EMBL" id="FQZZ01000003">
    <property type="protein sequence ID" value="SHK02832.1"/>
    <property type="molecule type" value="Genomic_DNA"/>
</dbReference>
<protein>
    <submittedName>
        <fullName evidence="1">Uncharacterized protein</fullName>
    </submittedName>
</protein>
<proteinExistence type="predicted"/>
<sequence>MFVGLTIVMPGLMYLNTIATGHICWPDMRLWMAPFLMLRWR</sequence>
<dbReference type="RefSeq" id="WP_262974978.1">
    <property type="nucleotide sequence ID" value="NZ_FNIO01000008.1"/>
</dbReference>
<name>A0A1H0LVE5_9RHOB</name>
<organism evidence="1 2">
    <name type="scientific">Lutimaribacter pacificus</name>
    <dbReference type="NCBI Taxonomy" id="391948"/>
    <lineage>
        <taxon>Bacteria</taxon>
        <taxon>Pseudomonadati</taxon>
        <taxon>Pseudomonadota</taxon>
        <taxon>Alphaproteobacteria</taxon>
        <taxon>Rhodobacterales</taxon>
        <taxon>Roseobacteraceae</taxon>
        <taxon>Lutimaribacter</taxon>
    </lineage>
</organism>
<reference evidence="1 2" key="1">
    <citation type="submission" date="2016-11" db="EMBL/GenBank/DDBJ databases">
        <authorList>
            <person name="Varghese N."/>
            <person name="Submissions S."/>
        </authorList>
    </citation>
    <scope>NUCLEOTIDE SEQUENCE [LARGE SCALE GENOMIC DNA]</scope>
    <source>
        <strain evidence="1 2">DSM 29620</strain>
    </source>
</reference>
<dbReference type="Proteomes" id="UP000324252">
    <property type="component" value="Unassembled WGS sequence"/>
</dbReference>